<sequence>MEAVSAAASVAGLLSVAGHVLNGLVKLNAFIQDFREANARAQRLTAEADLLSQTLIDFKSLLKKLDENALDENRPFWVQQFATFSSRLENCDRDLNLDTWTELYRPAYGPTSKRRRIVGGISNKRGRDFLEMESKLARHRSQIVLDMGTINGWMSLSGLDRITAVREDVRKLTDTNTQMEQQRIDRHVFFTEETSRRQQDLRDLILSTSQANKQQVMSEQHETRSQLSRLSDSVSSIAESLQQLVTPPLSQAPRRGSNNLPRRPSLFLHSEMSRKRRHSGLETASDQRSLKPSFVGPMGWTCSQAIGIYDYFIETQADQHLGQTRCAFCDQIFANTESLDRSKHIVDSHNLAGCDQGVCYPLLRSFGSHLEEYHVANQEVFSNNMAHFAHRFFQSSSTIEDERIKSLYGEAQQLETSTAPLILETHLRSLMSSFVGVKRSTSHEMNTLHDLRQNLETLSNAAYSPGSSLELAATLYQAANLAEEMCVSFDRMLRSRWLPKPKFFFQNIPTSQEKEGGQRPVYLGSWFLSFDSRERASVDSCKSCRECQSGTRYSNLKSAFQHRDRCHLGKHCIVEFERACPDTSTEWPMLGPVSKTFRVLTKLGAGKSSRDRVDLWMLNMLAKSEHLLVVLRCSSFFSSSSICSVTSDGTAQADQCSLSWGDIWSQHLLGAFEREEESVDDGIYATASDGAVYSRDDEGFAGGDGENGVDVETRKLPLRFLDANSVVLIPTMKFSSRCKLIYIVTENPSLPQR</sequence>
<evidence type="ECO:0000313" key="4">
    <source>
        <dbReference type="Proteomes" id="UP001224890"/>
    </source>
</evidence>
<feature type="region of interest" description="Disordered" evidence="2">
    <location>
        <begin position="212"/>
        <end position="231"/>
    </location>
</feature>
<evidence type="ECO:0008006" key="5">
    <source>
        <dbReference type="Google" id="ProtNLM"/>
    </source>
</evidence>
<dbReference type="EMBL" id="JAHMHR010000027">
    <property type="protein sequence ID" value="KAK1674209.1"/>
    <property type="molecule type" value="Genomic_DNA"/>
</dbReference>
<organism evidence="3 4">
    <name type="scientific">Colletotrichum godetiae</name>
    <dbReference type="NCBI Taxonomy" id="1209918"/>
    <lineage>
        <taxon>Eukaryota</taxon>
        <taxon>Fungi</taxon>
        <taxon>Dikarya</taxon>
        <taxon>Ascomycota</taxon>
        <taxon>Pezizomycotina</taxon>
        <taxon>Sordariomycetes</taxon>
        <taxon>Hypocreomycetidae</taxon>
        <taxon>Glomerellales</taxon>
        <taxon>Glomerellaceae</taxon>
        <taxon>Colletotrichum</taxon>
        <taxon>Colletotrichum acutatum species complex</taxon>
    </lineage>
</organism>
<keyword evidence="1" id="KW-0175">Coiled coil</keyword>
<dbReference type="GeneID" id="85457073"/>
<comment type="caution">
    <text evidence="3">The sequence shown here is derived from an EMBL/GenBank/DDBJ whole genome shotgun (WGS) entry which is preliminary data.</text>
</comment>
<proteinExistence type="predicted"/>
<dbReference type="Proteomes" id="UP001224890">
    <property type="component" value="Unassembled WGS sequence"/>
</dbReference>
<evidence type="ECO:0000313" key="3">
    <source>
        <dbReference type="EMBL" id="KAK1674209.1"/>
    </source>
</evidence>
<dbReference type="RefSeq" id="XP_060428212.1">
    <property type="nucleotide sequence ID" value="XM_060572547.1"/>
</dbReference>
<gene>
    <name evidence="3" type="ORF">BDP55DRAFT_633407</name>
</gene>
<reference evidence="3" key="1">
    <citation type="submission" date="2021-06" db="EMBL/GenBank/DDBJ databases">
        <title>Comparative genomics, transcriptomics and evolutionary studies reveal genomic signatures of adaptation to plant cell wall in hemibiotrophic fungi.</title>
        <authorList>
            <consortium name="DOE Joint Genome Institute"/>
            <person name="Baroncelli R."/>
            <person name="Diaz J.F."/>
            <person name="Benocci T."/>
            <person name="Peng M."/>
            <person name="Battaglia E."/>
            <person name="Haridas S."/>
            <person name="Andreopoulos W."/>
            <person name="Labutti K."/>
            <person name="Pangilinan J."/>
            <person name="Floch G.L."/>
            <person name="Makela M.R."/>
            <person name="Henrissat B."/>
            <person name="Grigoriev I.V."/>
            <person name="Crouch J.A."/>
            <person name="De Vries R.P."/>
            <person name="Sukno S.A."/>
            <person name="Thon M.R."/>
        </authorList>
    </citation>
    <scope>NUCLEOTIDE SEQUENCE</scope>
    <source>
        <strain evidence="3">CBS 193.32</strain>
    </source>
</reference>
<evidence type="ECO:0000256" key="2">
    <source>
        <dbReference type="SAM" id="MobiDB-lite"/>
    </source>
</evidence>
<evidence type="ECO:0000256" key="1">
    <source>
        <dbReference type="SAM" id="Coils"/>
    </source>
</evidence>
<protein>
    <recommendedName>
        <fullName evidence="5">Fungal N-terminal domain-containing protein</fullName>
    </recommendedName>
</protein>
<accession>A0AAJ0AHX4</accession>
<feature type="coiled-coil region" evidence="1">
    <location>
        <begin position="27"/>
        <end position="54"/>
    </location>
</feature>
<name>A0AAJ0AHX4_9PEZI</name>
<feature type="region of interest" description="Disordered" evidence="2">
    <location>
        <begin position="244"/>
        <end position="288"/>
    </location>
</feature>
<keyword evidence="4" id="KW-1185">Reference proteome</keyword>
<dbReference type="AlphaFoldDB" id="A0AAJ0AHX4"/>